<evidence type="ECO:0000313" key="1">
    <source>
        <dbReference type="WBParaSite" id="ASIM_0000801501-mRNA-1"/>
    </source>
</evidence>
<dbReference type="AlphaFoldDB" id="A0A0M3JK43"/>
<reference evidence="1" key="1">
    <citation type="submission" date="2017-02" db="UniProtKB">
        <authorList>
            <consortium name="WormBaseParasite"/>
        </authorList>
    </citation>
    <scope>IDENTIFICATION</scope>
</reference>
<accession>A0A0M3JK43</accession>
<sequence>LIELESFAESGAFGIWFWDYFYFYEEARDFRYA</sequence>
<name>A0A0M3JK43_ANISI</name>
<organism evidence="1">
    <name type="scientific">Anisakis simplex</name>
    <name type="common">Herring worm</name>
    <dbReference type="NCBI Taxonomy" id="6269"/>
    <lineage>
        <taxon>Eukaryota</taxon>
        <taxon>Metazoa</taxon>
        <taxon>Ecdysozoa</taxon>
        <taxon>Nematoda</taxon>
        <taxon>Chromadorea</taxon>
        <taxon>Rhabditida</taxon>
        <taxon>Spirurina</taxon>
        <taxon>Ascaridomorpha</taxon>
        <taxon>Ascaridoidea</taxon>
        <taxon>Anisakidae</taxon>
        <taxon>Anisakis</taxon>
        <taxon>Anisakis simplex complex</taxon>
    </lineage>
</organism>
<protein>
    <submittedName>
        <fullName evidence="1">DUF4091 domain-containing protein</fullName>
    </submittedName>
</protein>
<dbReference type="WBParaSite" id="ASIM_0000801501-mRNA-1">
    <property type="protein sequence ID" value="ASIM_0000801501-mRNA-1"/>
    <property type="gene ID" value="ASIM_0000801501"/>
</dbReference>
<proteinExistence type="predicted"/>